<keyword evidence="3" id="KW-1185">Reference proteome</keyword>
<dbReference type="EMBL" id="MVGC01000255">
    <property type="protein sequence ID" value="RJE21055.1"/>
    <property type="molecule type" value="Genomic_DNA"/>
</dbReference>
<dbReference type="InterPro" id="IPR047142">
    <property type="entry name" value="OryJ/VirC-like"/>
</dbReference>
<dbReference type="SUPFAM" id="SSF51182">
    <property type="entry name" value="RmlC-like cupins"/>
    <property type="match status" value="1"/>
</dbReference>
<dbReference type="STRING" id="2070753.A0A3A2ZSV1"/>
<dbReference type="Proteomes" id="UP000266188">
    <property type="component" value="Unassembled WGS sequence"/>
</dbReference>
<dbReference type="InterPro" id="IPR013096">
    <property type="entry name" value="Cupin_2"/>
</dbReference>
<dbReference type="OrthoDB" id="5840532at2759"/>
<sequence length="153" mass="16598">MTSPTVITTTHNSDGLSVFRDNPVFKSFSTKVGIVYSTADNGPVTLSNDKDLADHEARNAFALIPTQGSVVLVAEWPPGTEPRMHRTLSVDVGVMIAGEIELLLDSGETRVLKQGDVLIHRGTMHGWRNRSATETARMVCFVLPSEPIPGVKD</sequence>
<feature type="domain" description="Cupin type-2" evidence="1">
    <location>
        <begin position="74"/>
        <end position="141"/>
    </location>
</feature>
<dbReference type="Gene3D" id="2.60.120.10">
    <property type="entry name" value="Jelly Rolls"/>
    <property type="match status" value="1"/>
</dbReference>
<protein>
    <submittedName>
        <fullName evidence="2">Cupin domain protein</fullName>
    </submittedName>
</protein>
<organism evidence="2 3">
    <name type="scientific">Aspergillus sclerotialis</name>
    <dbReference type="NCBI Taxonomy" id="2070753"/>
    <lineage>
        <taxon>Eukaryota</taxon>
        <taxon>Fungi</taxon>
        <taxon>Dikarya</taxon>
        <taxon>Ascomycota</taxon>
        <taxon>Pezizomycotina</taxon>
        <taxon>Eurotiomycetes</taxon>
        <taxon>Eurotiomycetidae</taxon>
        <taxon>Eurotiales</taxon>
        <taxon>Aspergillaceae</taxon>
        <taxon>Aspergillus</taxon>
        <taxon>Aspergillus subgen. Polypaecilum</taxon>
    </lineage>
</organism>
<evidence type="ECO:0000313" key="2">
    <source>
        <dbReference type="EMBL" id="RJE21055.1"/>
    </source>
</evidence>
<accession>A0A3A2ZSV1</accession>
<evidence type="ECO:0000313" key="3">
    <source>
        <dbReference type="Proteomes" id="UP000266188"/>
    </source>
</evidence>
<dbReference type="InterPro" id="IPR014710">
    <property type="entry name" value="RmlC-like_jellyroll"/>
</dbReference>
<dbReference type="Pfam" id="PF07883">
    <property type="entry name" value="Cupin_2"/>
    <property type="match status" value="1"/>
</dbReference>
<comment type="caution">
    <text evidence="2">The sequence shown here is derived from an EMBL/GenBank/DDBJ whole genome shotgun (WGS) entry which is preliminary data.</text>
</comment>
<name>A0A3A2ZSV1_9EURO</name>
<reference evidence="3" key="1">
    <citation type="submission" date="2017-02" db="EMBL/GenBank/DDBJ databases">
        <authorList>
            <person name="Tafer H."/>
            <person name="Lopandic K."/>
        </authorList>
    </citation>
    <scope>NUCLEOTIDE SEQUENCE [LARGE SCALE GENOMIC DNA]</scope>
    <source>
        <strain evidence="3">CBS 366.77</strain>
    </source>
</reference>
<gene>
    <name evidence="2" type="ORF">PHISCL_06601</name>
</gene>
<dbReference type="PANTHER" id="PTHR36156:SF2">
    <property type="entry name" value="CUPIN TYPE-2 DOMAIN-CONTAINING PROTEIN"/>
    <property type="match status" value="1"/>
</dbReference>
<evidence type="ECO:0000259" key="1">
    <source>
        <dbReference type="Pfam" id="PF07883"/>
    </source>
</evidence>
<dbReference type="CDD" id="cd02231">
    <property type="entry name" value="cupin_BLL6423-like"/>
    <property type="match status" value="1"/>
</dbReference>
<dbReference type="AlphaFoldDB" id="A0A3A2ZSV1"/>
<proteinExistence type="predicted"/>
<dbReference type="InterPro" id="IPR011051">
    <property type="entry name" value="RmlC_Cupin_sf"/>
</dbReference>
<dbReference type="PANTHER" id="PTHR36156">
    <property type="entry name" value="SLR2101 PROTEIN"/>
    <property type="match status" value="1"/>
</dbReference>